<dbReference type="GO" id="GO:0012505">
    <property type="term" value="C:endomembrane system"/>
    <property type="evidence" value="ECO:0007669"/>
    <property type="project" value="UniProtKB-SubCell"/>
</dbReference>
<accession>A0A5R8KJ01</accession>
<evidence type="ECO:0000256" key="4">
    <source>
        <dbReference type="ARBA" id="ARBA00023136"/>
    </source>
</evidence>
<evidence type="ECO:0000313" key="7">
    <source>
        <dbReference type="Proteomes" id="UP000306196"/>
    </source>
</evidence>
<dbReference type="GO" id="GO:0032259">
    <property type="term" value="P:methylation"/>
    <property type="evidence" value="ECO:0007669"/>
    <property type="project" value="UniProtKB-KW"/>
</dbReference>
<feature type="transmembrane region" description="Helical" evidence="5">
    <location>
        <begin position="145"/>
        <end position="177"/>
    </location>
</feature>
<feature type="transmembrane region" description="Helical" evidence="5">
    <location>
        <begin position="71"/>
        <end position="88"/>
    </location>
</feature>
<keyword evidence="7" id="KW-1185">Reference proteome</keyword>
<protein>
    <submittedName>
        <fullName evidence="6">Isoprenylcysteine carboxylmethyltransferase family protein</fullName>
    </submittedName>
</protein>
<dbReference type="Gene3D" id="1.20.120.1630">
    <property type="match status" value="1"/>
</dbReference>
<organism evidence="6 7">
    <name type="scientific">Phragmitibacter flavus</name>
    <dbReference type="NCBI Taxonomy" id="2576071"/>
    <lineage>
        <taxon>Bacteria</taxon>
        <taxon>Pseudomonadati</taxon>
        <taxon>Verrucomicrobiota</taxon>
        <taxon>Verrucomicrobiia</taxon>
        <taxon>Verrucomicrobiales</taxon>
        <taxon>Verrucomicrobiaceae</taxon>
        <taxon>Phragmitibacter</taxon>
    </lineage>
</organism>
<dbReference type="EMBL" id="VAUV01000002">
    <property type="protein sequence ID" value="TLD72293.1"/>
    <property type="molecule type" value="Genomic_DNA"/>
</dbReference>
<sequence>MIPSRGEGNMTGLIDLVRAVVPRRKFRPLCSLPMRIPGPRNMHLSNFPTSILDKPSSRFSSEFTGWRRGRILFTRLILLVSVVLLLASGNRMAGHDQVEVMMAVMGLLLVAMGVWGRIWCTLYIGGRKDQMLVTDGPYARCRNPLYFFSALAGLGVAAAAGSVVVLGVVMAFFAVGYHFVIRAEEKKLLGLHGESFLNYCKEVPRFWMRLRLQRSMAPEQQVFSSKLFHRTSRDASWFFVAWSAVLWVKILHQSGALPCWWNIP</sequence>
<reference evidence="6 7" key="1">
    <citation type="submission" date="2019-05" db="EMBL/GenBank/DDBJ databases">
        <title>Verrucobacter flavum gen. nov., sp. nov. a new member of the family Verrucomicrobiaceae.</title>
        <authorList>
            <person name="Szuroczki S."/>
            <person name="Abbaszade G."/>
            <person name="Szabo A."/>
            <person name="Felfoldi T."/>
            <person name="Schumann P."/>
            <person name="Boka K."/>
            <person name="Keki Z."/>
            <person name="Toumi M."/>
            <person name="Toth E."/>
        </authorList>
    </citation>
    <scope>NUCLEOTIDE SEQUENCE [LARGE SCALE GENOMIC DNA]</scope>
    <source>
        <strain evidence="6 7">MG-N-17</strain>
    </source>
</reference>
<dbReference type="Pfam" id="PF04191">
    <property type="entry name" value="PEMT"/>
    <property type="match status" value="1"/>
</dbReference>
<evidence type="ECO:0000313" key="6">
    <source>
        <dbReference type="EMBL" id="TLD72293.1"/>
    </source>
</evidence>
<evidence type="ECO:0000256" key="3">
    <source>
        <dbReference type="ARBA" id="ARBA00022989"/>
    </source>
</evidence>
<keyword evidence="4 5" id="KW-0472">Membrane</keyword>
<evidence type="ECO:0000256" key="2">
    <source>
        <dbReference type="ARBA" id="ARBA00022692"/>
    </source>
</evidence>
<dbReference type="InterPro" id="IPR007318">
    <property type="entry name" value="Phopholipid_MeTrfase"/>
</dbReference>
<name>A0A5R8KJ01_9BACT</name>
<feature type="transmembrane region" description="Helical" evidence="5">
    <location>
        <begin position="100"/>
        <end position="125"/>
    </location>
</feature>
<keyword evidence="3 5" id="KW-1133">Transmembrane helix</keyword>
<gene>
    <name evidence="6" type="ORF">FEM03_02755</name>
</gene>
<dbReference type="GO" id="GO:0008168">
    <property type="term" value="F:methyltransferase activity"/>
    <property type="evidence" value="ECO:0007669"/>
    <property type="project" value="UniProtKB-KW"/>
</dbReference>
<dbReference type="AlphaFoldDB" id="A0A5R8KJ01"/>
<keyword evidence="2 5" id="KW-0812">Transmembrane</keyword>
<comment type="caution">
    <text evidence="6">The sequence shown here is derived from an EMBL/GenBank/DDBJ whole genome shotgun (WGS) entry which is preliminary data.</text>
</comment>
<evidence type="ECO:0000256" key="5">
    <source>
        <dbReference type="SAM" id="Phobius"/>
    </source>
</evidence>
<dbReference type="Proteomes" id="UP000306196">
    <property type="component" value="Unassembled WGS sequence"/>
</dbReference>
<evidence type="ECO:0000256" key="1">
    <source>
        <dbReference type="ARBA" id="ARBA00004127"/>
    </source>
</evidence>
<dbReference type="OrthoDB" id="272002at2"/>
<keyword evidence="6" id="KW-0489">Methyltransferase</keyword>
<proteinExistence type="predicted"/>
<comment type="subcellular location">
    <subcellularLocation>
        <location evidence="1">Endomembrane system</location>
        <topology evidence="1">Multi-pass membrane protein</topology>
    </subcellularLocation>
</comment>
<keyword evidence="6" id="KW-0808">Transferase</keyword>